<evidence type="ECO:0000313" key="22">
    <source>
        <dbReference type="Proteomes" id="UP000276215"/>
    </source>
</evidence>
<feature type="domain" description="FAD-binding FR-type" evidence="20">
    <location>
        <begin position="77"/>
        <end position="182"/>
    </location>
</feature>
<dbReference type="PRINTS" id="PR00406">
    <property type="entry name" value="CYTB5RDTASE"/>
</dbReference>
<evidence type="ECO:0000256" key="5">
    <source>
        <dbReference type="ARBA" id="ARBA00022630"/>
    </source>
</evidence>
<evidence type="ECO:0000256" key="6">
    <source>
        <dbReference type="ARBA" id="ARBA00022692"/>
    </source>
</evidence>
<reference evidence="21 22" key="1">
    <citation type="journal article" date="2018" name="Nat. Ecol. Evol.">
        <title>Pezizomycetes genomes reveal the molecular basis of ectomycorrhizal truffle lifestyle.</title>
        <authorList>
            <person name="Murat C."/>
            <person name="Payen T."/>
            <person name="Noel B."/>
            <person name="Kuo A."/>
            <person name="Morin E."/>
            <person name="Chen J."/>
            <person name="Kohler A."/>
            <person name="Krizsan K."/>
            <person name="Balestrini R."/>
            <person name="Da Silva C."/>
            <person name="Montanini B."/>
            <person name="Hainaut M."/>
            <person name="Levati E."/>
            <person name="Barry K.W."/>
            <person name="Belfiori B."/>
            <person name="Cichocki N."/>
            <person name="Clum A."/>
            <person name="Dockter R.B."/>
            <person name="Fauchery L."/>
            <person name="Guy J."/>
            <person name="Iotti M."/>
            <person name="Le Tacon F."/>
            <person name="Lindquist E.A."/>
            <person name="Lipzen A."/>
            <person name="Malagnac F."/>
            <person name="Mello A."/>
            <person name="Molinier V."/>
            <person name="Miyauchi S."/>
            <person name="Poulain J."/>
            <person name="Riccioni C."/>
            <person name="Rubini A."/>
            <person name="Sitrit Y."/>
            <person name="Splivallo R."/>
            <person name="Traeger S."/>
            <person name="Wang M."/>
            <person name="Zifcakova L."/>
            <person name="Wipf D."/>
            <person name="Zambonelli A."/>
            <person name="Paolocci F."/>
            <person name="Nowrousian M."/>
            <person name="Ottonello S."/>
            <person name="Baldrian P."/>
            <person name="Spatafora J.W."/>
            <person name="Henrissat B."/>
            <person name="Nagy L.G."/>
            <person name="Aury J.M."/>
            <person name="Wincker P."/>
            <person name="Grigoriev I.V."/>
            <person name="Bonfante P."/>
            <person name="Martin F.M."/>
        </authorList>
    </citation>
    <scope>NUCLEOTIDE SEQUENCE [LARGE SCALE GENOMIC DNA]</scope>
    <source>
        <strain evidence="21 22">120613-1</strain>
    </source>
</reference>
<evidence type="ECO:0000256" key="3">
    <source>
        <dbReference type="ARBA" id="ARBA00006105"/>
    </source>
</evidence>
<dbReference type="SUPFAM" id="SSF63380">
    <property type="entry name" value="Riboflavin synthase domain-like"/>
    <property type="match status" value="1"/>
</dbReference>
<evidence type="ECO:0000256" key="17">
    <source>
        <dbReference type="ARBA" id="ARBA00047682"/>
    </source>
</evidence>
<organism evidence="21 22">
    <name type="scientific">Choiromyces venosus 120613-1</name>
    <dbReference type="NCBI Taxonomy" id="1336337"/>
    <lineage>
        <taxon>Eukaryota</taxon>
        <taxon>Fungi</taxon>
        <taxon>Dikarya</taxon>
        <taxon>Ascomycota</taxon>
        <taxon>Pezizomycotina</taxon>
        <taxon>Pezizomycetes</taxon>
        <taxon>Pezizales</taxon>
        <taxon>Tuberaceae</taxon>
        <taxon>Choiromyces</taxon>
    </lineage>
</organism>
<evidence type="ECO:0000256" key="4">
    <source>
        <dbReference type="ARBA" id="ARBA00012011"/>
    </source>
</evidence>
<keyword evidence="8 18" id="KW-0274">FAD</keyword>
<dbReference type="GO" id="GO:0006696">
    <property type="term" value="P:ergosterol biosynthetic process"/>
    <property type="evidence" value="ECO:0007669"/>
    <property type="project" value="TreeGrafter"/>
</dbReference>
<feature type="transmembrane region" description="Helical" evidence="19">
    <location>
        <begin position="35"/>
        <end position="53"/>
    </location>
</feature>
<dbReference type="InterPro" id="IPR017927">
    <property type="entry name" value="FAD-bd_FR_type"/>
</dbReference>
<dbReference type="Proteomes" id="UP000276215">
    <property type="component" value="Unassembled WGS sequence"/>
</dbReference>
<keyword evidence="7" id="KW-1000">Mitochondrion outer membrane</keyword>
<dbReference type="EC" id="1.6.2.2" evidence="4"/>
<dbReference type="CDD" id="cd06183">
    <property type="entry name" value="cyt_b5_reduct_like"/>
    <property type="match status" value="1"/>
</dbReference>
<dbReference type="FunFam" id="2.40.30.10:FF:000032">
    <property type="entry name" value="NADH-cytochrome b5 reductase"/>
    <property type="match status" value="1"/>
</dbReference>
<comment type="subcellular location">
    <subcellularLocation>
        <location evidence="2">Mitochondrion outer membrane</location>
        <topology evidence="2">Single-pass membrane protein</topology>
    </subcellularLocation>
</comment>
<evidence type="ECO:0000256" key="16">
    <source>
        <dbReference type="ARBA" id="ARBA00041256"/>
    </source>
</evidence>
<evidence type="ECO:0000256" key="18">
    <source>
        <dbReference type="PIRSR" id="PIRSR601834-1"/>
    </source>
</evidence>
<dbReference type="GO" id="GO:0090524">
    <property type="term" value="F:cytochrome-b5 reductase activity, acting on NADH"/>
    <property type="evidence" value="ECO:0007669"/>
    <property type="project" value="UniProtKB-EC"/>
</dbReference>
<dbReference type="InterPro" id="IPR001433">
    <property type="entry name" value="OxRdtase_FAD/NAD-bd"/>
</dbReference>
<feature type="binding site" evidence="18">
    <location>
        <position position="158"/>
    </location>
    <ligand>
        <name>FAD</name>
        <dbReference type="ChEBI" id="CHEBI:57692"/>
    </ligand>
</feature>
<dbReference type="InterPro" id="IPR039261">
    <property type="entry name" value="FNR_nucleotide-bd"/>
</dbReference>
<evidence type="ECO:0000256" key="2">
    <source>
        <dbReference type="ARBA" id="ARBA00004572"/>
    </source>
</evidence>
<feature type="binding site" evidence="18">
    <location>
        <position position="133"/>
    </location>
    <ligand>
        <name>FAD</name>
        <dbReference type="ChEBI" id="CHEBI:57692"/>
    </ligand>
</feature>
<feature type="binding site" evidence="18">
    <location>
        <position position="131"/>
    </location>
    <ligand>
        <name>FAD</name>
        <dbReference type="ChEBI" id="CHEBI:57692"/>
    </ligand>
</feature>
<feature type="binding site" evidence="18">
    <location>
        <position position="157"/>
    </location>
    <ligand>
        <name>FAD</name>
        <dbReference type="ChEBI" id="CHEBI:57692"/>
    </ligand>
</feature>
<keyword evidence="9 19" id="KW-1133">Transmembrane helix</keyword>
<dbReference type="AlphaFoldDB" id="A0A3N4K1J3"/>
<feature type="binding site" evidence="18">
    <location>
        <position position="132"/>
    </location>
    <ligand>
        <name>FAD</name>
        <dbReference type="ChEBI" id="CHEBI:57692"/>
    </ligand>
</feature>
<feature type="binding site" evidence="18">
    <location>
        <position position="199"/>
    </location>
    <ligand>
        <name>FAD</name>
        <dbReference type="ChEBI" id="CHEBI:57692"/>
    </ligand>
</feature>
<dbReference type="FunFam" id="3.40.50.80:FF:000009">
    <property type="entry name" value="NADH-cytochrome b5 reductase"/>
    <property type="match status" value="1"/>
</dbReference>
<dbReference type="InterPro" id="IPR001834">
    <property type="entry name" value="CBR-like"/>
</dbReference>
<dbReference type="Pfam" id="PF00175">
    <property type="entry name" value="NAD_binding_1"/>
    <property type="match status" value="1"/>
</dbReference>
<comment type="cofactor">
    <cofactor evidence="1 18">
        <name>FAD</name>
        <dbReference type="ChEBI" id="CHEBI:57692"/>
    </cofactor>
</comment>
<dbReference type="SUPFAM" id="SSF52343">
    <property type="entry name" value="Ferredoxin reductase-like, C-terminal NADP-linked domain"/>
    <property type="match status" value="1"/>
</dbReference>
<keyword evidence="22" id="KW-1185">Reference proteome</keyword>
<dbReference type="PANTHER" id="PTHR19370">
    <property type="entry name" value="NADH-CYTOCHROME B5 REDUCTASE"/>
    <property type="match status" value="1"/>
</dbReference>
<gene>
    <name evidence="21" type="ORF">L873DRAFT_1833117</name>
</gene>
<evidence type="ECO:0000256" key="19">
    <source>
        <dbReference type="SAM" id="Phobius"/>
    </source>
</evidence>
<evidence type="ECO:0000256" key="10">
    <source>
        <dbReference type="ARBA" id="ARBA00023002"/>
    </source>
</evidence>
<accession>A0A3N4K1J3</accession>
<dbReference type="Gene3D" id="2.40.30.10">
    <property type="entry name" value="Translation factors"/>
    <property type="match status" value="1"/>
</dbReference>
<sequence length="329" mass="36302">MFARAAFARTSLRFPPPVARRAYSAPANEPKKSNVLIYSAIAGAAAGAGYYYYYTTAGGAGVKAALGPAEITLKGDGEWVDLRLKEVTPVTHNTKRFRFELPSENHVSGLKVASALLTKYKGPNDAKPTIRPYTPINPEDARGYLDLLVKRYEKGPMSTHLHAMTPNQTLSFKGPLPKYEWTPNKHEHISLIAGGTGITPMYQLMRAIFSNPEDRTKVTLVFGNLTEEDILLRRELVELENTYPQRFKVFYVLDNAPKGSSWATQGRVTKELLKTVLPEPGSGNNKIFVCGPPGMYKAVSGVKKSPSDQGEVGGVLKELGYKKEDVYKF</sequence>
<proteinExistence type="inferred from homology"/>
<dbReference type="Gene3D" id="3.40.50.80">
    <property type="entry name" value="Nucleotide-binding domain of ferredoxin-NADP reductase (FNR) module"/>
    <property type="match status" value="1"/>
</dbReference>
<evidence type="ECO:0000256" key="8">
    <source>
        <dbReference type="ARBA" id="ARBA00022827"/>
    </source>
</evidence>
<keyword evidence="11" id="KW-0520">NAD</keyword>
<comment type="function">
    <text evidence="14">May mediate the reduction of outer membrane cytochrome b5.</text>
</comment>
<evidence type="ECO:0000256" key="15">
    <source>
        <dbReference type="ARBA" id="ARBA00039435"/>
    </source>
</evidence>
<evidence type="ECO:0000259" key="20">
    <source>
        <dbReference type="PROSITE" id="PS51384"/>
    </source>
</evidence>
<evidence type="ECO:0000256" key="9">
    <source>
        <dbReference type="ARBA" id="ARBA00022989"/>
    </source>
</evidence>
<evidence type="ECO:0000256" key="12">
    <source>
        <dbReference type="ARBA" id="ARBA00023128"/>
    </source>
</evidence>
<protein>
    <recommendedName>
        <fullName evidence="15">NADH-cytochrome b5 reductase 2</fullName>
        <ecNumber evidence="4">1.6.2.2</ecNumber>
    </recommendedName>
    <alternativeName>
        <fullName evidence="16">Mitochondrial cytochrome b reductase</fullName>
    </alternativeName>
</protein>
<dbReference type="PANTHER" id="PTHR19370:SF171">
    <property type="entry name" value="NADH-CYTOCHROME B5 REDUCTASE 2"/>
    <property type="match status" value="1"/>
</dbReference>
<keyword evidence="6 19" id="KW-0812">Transmembrane</keyword>
<keyword evidence="5 18" id="KW-0285">Flavoprotein</keyword>
<dbReference type="PROSITE" id="PS51384">
    <property type="entry name" value="FAD_FR"/>
    <property type="match status" value="1"/>
</dbReference>
<keyword evidence="10" id="KW-0560">Oxidoreductase</keyword>
<dbReference type="Pfam" id="PF00970">
    <property type="entry name" value="FAD_binding_6"/>
    <property type="match status" value="1"/>
</dbReference>
<dbReference type="OrthoDB" id="432685at2759"/>
<feature type="binding site" evidence="18">
    <location>
        <position position="150"/>
    </location>
    <ligand>
        <name>FAD</name>
        <dbReference type="ChEBI" id="CHEBI:57692"/>
    </ligand>
</feature>
<keyword evidence="13 19" id="KW-0472">Membrane</keyword>
<evidence type="ECO:0000313" key="21">
    <source>
        <dbReference type="EMBL" id="RPB04476.1"/>
    </source>
</evidence>
<dbReference type="STRING" id="1336337.A0A3N4K1J3"/>
<evidence type="ECO:0000256" key="13">
    <source>
        <dbReference type="ARBA" id="ARBA00023136"/>
    </source>
</evidence>
<dbReference type="InterPro" id="IPR017938">
    <property type="entry name" value="Riboflavin_synthase-like_b-brl"/>
</dbReference>
<evidence type="ECO:0000256" key="14">
    <source>
        <dbReference type="ARBA" id="ARBA00037464"/>
    </source>
</evidence>
<comment type="similarity">
    <text evidence="3">Belongs to the flavoprotein pyridine nucleotide cytochrome reductase family.</text>
</comment>
<feature type="binding site" evidence="18">
    <location>
        <position position="148"/>
    </location>
    <ligand>
        <name>FAD</name>
        <dbReference type="ChEBI" id="CHEBI:57692"/>
    </ligand>
</feature>
<name>A0A3N4K1J3_9PEZI</name>
<dbReference type="InterPro" id="IPR008333">
    <property type="entry name" value="Cbr1-like_FAD-bd_dom"/>
</dbReference>
<evidence type="ECO:0000256" key="1">
    <source>
        <dbReference type="ARBA" id="ARBA00001974"/>
    </source>
</evidence>
<dbReference type="GO" id="GO:0005741">
    <property type="term" value="C:mitochondrial outer membrane"/>
    <property type="evidence" value="ECO:0007669"/>
    <property type="project" value="UniProtKB-SubCell"/>
</dbReference>
<keyword evidence="12" id="KW-0496">Mitochondrion</keyword>
<evidence type="ECO:0000256" key="7">
    <source>
        <dbReference type="ARBA" id="ARBA00022787"/>
    </source>
</evidence>
<dbReference type="EMBL" id="ML120358">
    <property type="protein sequence ID" value="RPB04476.1"/>
    <property type="molecule type" value="Genomic_DNA"/>
</dbReference>
<comment type="catalytic activity">
    <reaction evidence="17">
        <text>2 Fe(III)-[cytochrome b5] + NADH = 2 Fe(II)-[cytochrome b5] + NAD(+) + H(+)</text>
        <dbReference type="Rhea" id="RHEA:46680"/>
        <dbReference type="Rhea" id="RHEA-COMP:10438"/>
        <dbReference type="Rhea" id="RHEA-COMP:10439"/>
        <dbReference type="ChEBI" id="CHEBI:15378"/>
        <dbReference type="ChEBI" id="CHEBI:29033"/>
        <dbReference type="ChEBI" id="CHEBI:29034"/>
        <dbReference type="ChEBI" id="CHEBI:57540"/>
        <dbReference type="ChEBI" id="CHEBI:57945"/>
        <dbReference type="EC" id="1.6.2.2"/>
    </reaction>
</comment>
<evidence type="ECO:0000256" key="11">
    <source>
        <dbReference type="ARBA" id="ARBA00023027"/>
    </source>
</evidence>